<feature type="region of interest" description="Disordered" evidence="2">
    <location>
        <begin position="471"/>
        <end position="539"/>
    </location>
</feature>
<dbReference type="GO" id="GO:0008270">
    <property type="term" value="F:zinc ion binding"/>
    <property type="evidence" value="ECO:0007669"/>
    <property type="project" value="InterPro"/>
</dbReference>
<dbReference type="OrthoDB" id="5394557at2759"/>
<evidence type="ECO:0000313" key="4">
    <source>
        <dbReference type="EMBL" id="KAF2667174.1"/>
    </source>
</evidence>
<evidence type="ECO:0000259" key="3">
    <source>
        <dbReference type="PROSITE" id="PS50048"/>
    </source>
</evidence>
<proteinExistence type="predicted"/>
<dbReference type="Proteomes" id="UP000799302">
    <property type="component" value="Unassembled WGS sequence"/>
</dbReference>
<keyword evidence="1" id="KW-0539">Nucleus</keyword>
<dbReference type="EMBL" id="MU004238">
    <property type="protein sequence ID" value="KAF2667174.1"/>
    <property type="molecule type" value="Genomic_DNA"/>
</dbReference>
<accession>A0A6A6U8F6</accession>
<feature type="region of interest" description="Disordered" evidence="2">
    <location>
        <begin position="166"/>
        <end position="192"/>
    </location>
</feature>
<protein>
    <recommendedName>
        <fullName evidence="3">Zn(2)-C6 fungal-type domain-containing protein</fullName>
    </recommendedName>
</protein>
<feature type="compositionally biased region" description="Low complexity" evidence="2">
    <location>
        <begin position="442"/>
        <end position="456"/>
    </location>
</feature>
<keyword evidence="5" id="KW-1185">Reference proteome</keyword>
<feature type="domain" description="Zn(2)-C6 fungal-type" evidence="3">
    <location>
        <begin position="81"/>
        <end position="115"/>
    </location>
</feature>
<dbReference type="SMART" id="SM00066">
    <property type="entry name" value="GAL4"/>
    <property type="match status" value="1"/>
</dbReference>
<name>A0A6A6U8F6_9PEZI</name>
<evidence type="ECO:0000256" key="1">
    <source>
        <dbReference type="ARBA" id="ARBA00023242"/>
    </source>
</evidence>
<dbReference type="InterPro" id="IPR036864">
    <property type="entry name" value="Zn2-C6_fun-type_DNA-bd_sf"/>
</dbReference>
<sequence>MMKADWTGDIVRERMSVAESTGLSNPYYAGERSTHLHHMASYPSERHPLGRYFRYDRSHGQIPEAEPEQPLGQSRKRIAVACGRCRKRKIKCSGDSPDGRGCTHCQTAGVTTCSFHRVGSKELDDDSLVRMSGLYGNVSSPALLQTSYSQGGYSRGSVGYHQTPLASNARAESGQSWPPQSFTPESPISPVDAYHFQSSTPAGETFVMSEPARATWAITNYTLPIRTNPQMGYVETESVQSSVDGYQTPMTTVANTNAPIAPVPAYNNMWGLPSPVVSYARGGSDRILPPVPSSMRHPGSVPAQLNEISKRAGSYSIATSLPYSSPYGCEQRAPVAWSPVVTSSFDRSFSDVNGGVTATNYSHSASSPEDAHSHVTPVVFTCAPAASNAQNGGYTSAGATNDKPFAYRLVPHHESAIQFTRNTSGYTTLPSSSYDKAPSCDATASEASSIGSSSQASSSVAMSCRDGQNNYSFSSDSTASRSNYRDDRVSDGTLANGQTYQPLAGPNPAQRREIPTASASSSGRMTAESKPLKISIVRR</sequence>
<evidence type="ECO:0000256" key="2">
    <source>
        <dbReference type="SAM" id="MobiDB-lite"/>
    </source>
</evidence>
<reference evidence="4" key="1">
    <citation type="journal article" date="2020" name="Stud. Mycol.">
        <title>101 Dothideomycetes genomes: a test case for predicting lifestyles and emergence of pathogens.</title>
        <authorList>
            <person name="Haridas S."/>
            <person name="Albert R."/>
            <person name="Binder M."/>
            <person name="Bloem J."/>
            <person name="Labutti K."/>
            <person name="Salamov A."/>
            <person name="Andreopoulos B."/>
            <person name="Baker S."/>
            <person name="Barry K."/>
            <person name="Bills G."/>
            <person name="Bluhm B."/>
            <person name="Cannon C."/>
            <person name="Castanera R."/>
            <person name="Culley D."/>
            <person name="Daum C."/>
            <person name="Ezra D."/>
            <person name="Gonzalez J."/>
            <person name="Henrissat B."/>
            <person name="Kuo A."/>
            <person name="Liang C."/>
            <person name="Lipzen A."/>
            <person name="Lutzoni F."/>
            <person name="Magnuson J."/>
            <person name="Mondo S."/>
            <person name="Nolan M."/>
            <person name="Ohm R."/>
            <person name="Pangilinan J."/>
            <person name="Park H.-J."/>
            <person name="Ramirez L."/>
            <person name="Alfaro M."/>
            <person name="Sun H."/>
            <person name="Tritt A."/>
            <person name="Yoshinaga Y."/>
            <person name="Zwiers L.-H."/>
            <person name="Turgeon B."/>
            <person name="Goodwin S."/>
            <person name="Spatafora J."/>
            <person name="Crous P."/>
            <person name="Grigoriev I."/>
        </authorList>
    </citation>
    <scope>NUCLEOTIDE SEQUENCE</scope>
    <source>
        <strain evidence="4">CBS 115976</strain>
    </source>
</reference>
<gene>
    <name evidence="4" type="ORF">BT63DRAFT_473514</name>
</gene>
<feature type="compositionally biased region" description="Polar residues" evidence="2">
    <location>
        <begin position="173"/>
        <end position="186"/>
    </location>
</feature>
<dbReference type="CDD" id="cd00067">
    <property type="entry name" value="GAL4"/>
    <property type="match status" value="1"/>
</dbReference>
<dbReference type="InterPro" id="IPR001138">
    <property type="entry name" value="Zn2Cys6_DnaBD"/>
</dbReference>
<organism evidence="4 5">
    <name type="scientific">Microthyrium microscopicum</name>
    <dbReference type="NCBI Taxonomy" id="703497"/>
    <lineage>
        <taxon>Eukaryota</taxon>
        <taxon>Fungi</taxon>
        <taxon>Dikarya</taxon>
        <taxon>Ascomycota</taxon>
        <taxon>Pezizomycotina</taxon>
        <taxon>Dothideomycetes</taxon>
        <taxon>Dothideomycetes incertae sedis</taxon>
        <taxon>Microthyriales</taxon>
        <taxon>Microthyriaceae</taxon>
        <taxon>Microthyrium</taxon>
    </lineage>
</organism>
<dbReference type="Pfam" id="PF00172">
    <property type="entry name" value="Zn_clus"/>
    <property type="match status" value="1"/>
</dbReference>
<dbReference type="AlphaFoldDB" id="A0A6A6U8F6"/>
<dbReference type="PROSITE" id="PS00463">
    <property type="entry name" value="ZN2_CY6_FUNGAL_1"/>
    <property type="match status" value="1"/>
</dbReference>
<dbReference type="SUPFAM" id="SSF57701">
    <property type="entry name" value="Zn2/Cys6 DNA-binding domain"/>
    <property type="match status" value="1"/>
</dbReference>
<dbReference type="GO" id="GO:0000981">
    <property type="term" value="F:DNA-binding transcription factor activity, RNA polymerase II-specific"/>
    <property type="evidence" value="ECO:0007669"/>
    <property type="project" value="InterPro"/>
</dbReference>
<dbReference type="PROSITE" id="PS50048">
    <property type="entry name" value="ZN2_CY6_FUNGAL_2"/>
    <property type="match status" value="1"/>
</dbReference>
<evidence type="ECO:0000313" key="5">
    <source>
        <dbReference type="Proteomes" id="UP000799302"/>
    </source>
</evidence>
<feature type="region of interest" description="Disordered" evidence="2">
    <location>
        <begin position="430"/>
        <end position="456"/>
    </location>
</feature>
<dbReference type="Gene3D" id="4.10.240.10">
    <property type="entry name" value="Zn(2)-C6 fungal-type DNA-binding domain"/>
    <property type="match status" value="1"/>
</dbReference>
<feature type="compositionally biased region" description="Polar residues" evidence="2">
    <location>
        <begin position="471"/>
        <end position="482"/>
    </location>
</feature>